<proteinExistence type="predicted"/>
<reference evidence="1 2" key="1">
    <citation type="journal article" date="2016" name="Mol. Biol. Evol.">
        <title>Comparative Genomics of Early-Diverging Mushroom-Forming Fungi Provides Insights into the Origins of Lignocellulose Decay Capabilities.</title>
        <authorList>
            <person name="Nagy L.G."/>
            <person name="Riley R."/>
            <person name="Tritt A."/>
            <person name="Adam C."/>
            <person name="Daum C."/>
            <person name="Floudas D."/>
            <person name="Sun H."/>
            <person name="Yadav J.S."/>
            <person name="Pangilinan J."/>
            <person name="Larsson K.H."/>
            <person name="Matsuura K."/>
            <person name="Barry K."/>
            <person name="Labutti K."/>
            <person name="Kuo R."/>
            <person name="Ohm R.A."/>
            <person name="Bhattacharya S.S."/>
            <person name="Shirouzu T."/>
            <person name="Yoshinaga Y."/>
            <person name="Martin F.M."/>
            <person name="Grigoriev I.V."/>
            <person name="Hibbett D.S."/>
        </authorList>
    </citation>
    <scope>NUCLEOTIDE SEQUENCE [LARGE SCALE GENOMIC DNA]</scope>
    <source>
        <strain evidence="1 2">HHB10207 ss-3</strain>
    </source>
</reference>
<dbReference type="AlphaFoldDB" id="A0A166H482"/>
<protein>
    <submittedName>
        <fullName evidence="1">Uncharacterized protein</fullName>
    </submittedName>
</protein>
<dbReference type="Proteomes" id="UP000076798">
    <property type="component" value="Unassembled WGS sequence"/>
</dbReference>
<organism evidence="1 2">
    <name type="scientific">Sistotremastrum suecicum HHB10207 ss-3</name>
    <dbReference type="NCBI Taxonomy" id="1314776"/>
    <lineage>
        <taxon>Eukaryota</taxon>
        <taxon>Fungi</taxon>
        <taxon>Dikarya</taxon>
        <taxon>Basidiomycota</taxon>
        <taxon>Agaricomycotina</taxon>
        <taxon>Agaricomycetes</taxon>
        <taxon>Sistotremastrales</taxon>
        <taxon>Sistotremastraceae</taxon>
        <taxon>Sistotremastrum</taxon>
    </lineage>
</organism>
<accession>A0A166H482</accession>
<evidence type="ECO:0000313" key="2">
    <source>
        <dbReference type="Proteomes" id="UP000076798"/>
    </source>
</evidence>
<evidence type="ECO:0000313" key="1">
    <source>
        <dbReference type="EMBL" id="KZT42320.1"/>
    </source>
</evidence>
<sequence>MGYALSCTTTVLKVQWPGISWIAHGSIDHCTRRRTMYDVKTLAELDAFVCLQATSRSTFDINDSLFLAQVLQGNSYIPRTFERSSLTTRSLNWNHACARRRCGAALRLRAQPVLSGSTISHSSLPFLSHYPLSFPVHSCLFLPSAMPRSYHRRRRGRPRELVFILSGERDLEHDH</sequence>
<keyword evidence="2" id="KW-1185">Reference proteome</keyword>
<gene>
    <name evidence="1" type="ORF">SISSUDRAFT_79907</name>
</gene>
<dbReference type="EMBL" id="KV428014">
    <property type="protein sequence ID" value="KZT42320.1"/>
    <property type="molecule type" value="Genomic_DNA"/>
</dbReference>
<name>A0A166H482_9AGAM</name>